<dbReference type="InParanoid" id="A0A059BB11"/>
<name>A0A059BB11_EUCGR</name>
<reference evidence="1" key="1">
    <citation type="submission" date="2013-07" db="EMBL/GenBank/DDBJ databases">
        <title>The genome of Eucalyptus grandis.</title>
        <authorList>
            <person name="Schmutz J."/>
            <person name="Hayes R."/>
            <person name="Myburg A."/>
            <person name="Tuskan G."/>
            <person name="Grattapaglia D."/>
            <person name="Rokhsar D.S."/>
        </authorList>
    </citation>
    <scope>NUCLEOTIDE SEQUENCE</scope>
    <source>
        <tissue evidence="1">Leaf extractions</tissue>
    </source>
</reference>
<proteinExistence type="predicted"/>
<dbReference type="Gramene" id="KCW63071">
    <property type="protein sequence ID" value="KCW63071"/>
    <property type="gene ID" value="EUGRSUZ_G00663"/>
</dbReference>
<dbReference type="EMBL" id="KK198759">
    <property type="protein sequence ID" value="KCW63071.1"/>
    <property type="molecule type" value="Genomic_DNA"/>
</dbReference>
<protein>
    <submittedName>
        <fullName evidence="1">Uncharacterized protein</fullName>
    </submittedName>
</protein>
<evidence type="ECO:0000313" key="1">
    <source>
        <dbReference type="EMBL" id="KCW63071.1"/>
    </source>
</evidence>
<dbReference type="AlphaFoldDB" id="A0A059BB11"/>
<sequence>MAVDDGVVVMDGVRRRQPWQRWFSPRQQLYGLYLKPRLYITLEVAMFISSLLSRGSTQTARLKGRV</sequence>
<accession>A0A059BB11</accession>
<organism evidence="1">
    <name type="scientific">Eucalyptus grandis</name>
    <name type="common">Flooded gum</name>
    <dbReference type="NCBI Taxonomy" id="71139"/>
    <lineage>
        <taxon>Eukaryota</taxon>
        <taxon>Viridiplantae</taxon>
        <taxon>Streptophyta</taxon>
        <taxon>Embryophyta</taxon>
        <taxon>Tracheophyta</taxon>
        <taxon>Spermatophyta</taxon>
        <taxon>Magnoliopsida</taxon>
        <taxon>eudicotyledons</taxon>
        <taxon>Gunneridae</taxon>
        <taxon>Pentapetalae</taxon>
        <taxon>rosids</taxon>
        <taxon>malvids</taxon>
        <taxon>Myrtales</taxon>
        <taxon>Myrtaceae</taxon>
        <taxon>Myrtoideae</taxon>
        <taxon>Eucalypteae</taxon>
        <taxon>Eucalyptus</taxon>
    </lineage>
</organism>
<gene>
    <name evidence="1" type="ORF">EUGRSUZ_G00663</name>
</gene>